<sequence>MATASLPAPVRRAVDAANNGDTDAFLAAFAEDGAVNDWGREFRGHDAIRGWSDEEFIGKQVTLDITGTRADGDTVTVSAQVGGSGFNGPSDFAFIVEGDRIGLMRITG</sequence>
<proteinExistence type="predicted"/>
<evidence type="ECO:0000259" key="1">
    <source>
        <dbReference type="Pfam" id="PF12680"/>
    </source>
</evidence>
<keyword evidence="3" id="KW-1185">Reference proteome</keyword>
<name>A0A919L6H1_9ACTN</name>
<dbReference type="Gene3D" id="3.10.450.50">
    <property type="match status" value="1"/>
</dbReference>
<evidence type="ECO:0000313" key="3">
    <source>
        <dbReference type="Proteomes" id="UP000603708"/>
    </source>
</evidence>
<dbReference type="RefSeq" id="WP_189935587.1">
    <property type="nucleotide sequence ID" value="NZ_BNCD01000015.1"/>
</dbReference>
<reference evidence="2" key="1">
    <citation type="journal article" date="2014" name="Int. J. Syst. Evol. Microbiol.">
        <title>Complete genome sequence of Corynebacterium casei LMG S-19264T (=DSM 44701T), isolated from a smear-ripened cheese.</title>
        <authorList>
            <consortium name="US DOE Joint Genome Institute (JGI-PGF)"/>
            <person name="Walter F."/>
            <person name="Albersmeier A."/>
            <person name="Kalinowski J."/>
            <person name="Ruckert C."/>
        </authorList>
    </citation>
    <scope>NUCLEOTIDE SEQUENCE</scope>
    <source>
        <strain evidence="2">JCM 5069</strain>
    </source>
</reference>
<feature type="domain" description="SnoaL-like" evidence="1">
    <location>
        <begin position="10"/>
        <end position="84"/>
    </location>
</feature>
<dbReference type="AlphaFoldDB" id="A0A919L6H1"/>
<dbReference type="InterPro" id="IPR037401">
    <property type="entry name" value="SnoaL-like"/>
</dbReference>
<dbReference type="Proteomes" id="UP000603708">
    <property type="component" value="Unassembled WGS sequence"/>
</dbReference>
<comment type="caution">
    <text evidence="2">The sequence shown here is derived from an EMBL/GenBank/DDBJ whole genome shotgun (WGS) entry which is preliminary data.</text>
</comment>
<dbReference type="InterPro" id="IPR032710">
    <property type="entry name" value="NTF2-like_dom_sf"/>
</dbReference>
<protein>
    <recommendedName>
        <fullName evidence="1">SnoaL-like domain-containing protein</fullName>
    </recommendedName>
</protein>
<organism evidence="2 3">
    <name type="scientific">Streptomyces sulfonofaciens</name>
    <dbReference type="NCBI Taxonomy" id="68272"/>
    <lineage>
        <taxon>Bacteria</taxon>
        <taxon>Bacillati</taxon>
        <taxon>Actinomycetota</taxon>
        <taxon>Actinomycetes</taxon>
        <taxon>Kitasatosporales</taxon>
        <taxon>Streptomycetaceae</taxon>
        <taxon>Streptomyces</taxon>
    </lineage>
</organism>
<gene>
    <name evidence="2" type="ORF">GCM10018793_48990</name>
</gene>
<dbReference type="Pfam" id="PF12680">
    <property type="entry name" value="SnoaL_2"/>
    <property type="match status" value="1"/>
</dbReference>
<dbReference type="SUPFAM" id="SSF54427">
    <property type="entry name" value="NTF2-like"/>
    <property type="match status" value="1"/>
</dbReference>
<accession>A0A919L6H1</accession>
<dbReference type="EMBL" id="BNCD01000015">
    <property type="protein sequence ID" value="GHH84491.1"/>
    <property type="molecule type" value="Genomic_DNA"/>
</dbReference>
<reference evidence="2" key="2">
    <citation type="submission" date="2020-09" db="EMBL/GenBank/DDBJ databases">
        <authorList>
            <person name="Sun Q."/>
            <person name="Ohkuma M."/>
        </authorList>
    </citation>
    <scope>NUCLEOTIDE SEQUENCE</scope>
    <source>
        <strain evidence="2">JCM 5069</strain>
    </source>
</reference>
<evidence type="ECO:0000313" key="2">
    <source>
        <dbReference type="EMBL" id="GHH84491.1"/>
    </source>
</evidence>